<evidence type="ECO:0000313" key="1">
    <source>
        <dbReference type="EMBL" id="KAF2228365.1"/>
    </source>
</evidence>
<evidence type="ECO:0000313" key="2">
    <source>
        <dbReference type="Proteomes" id="UP000800092"/>
    </source>
</evidence>
<organism evidence="1 2">
    <name type="scientific">Viridothelium virens</name>
    <name type="common">Speckled blister lichen</name>
    <name type="synonym">Trypethelium virens</name>
    <dbReference type="NCBI Taxonomy" id="1048519"/>
    <lineage>
        <taxon>Eukaryota</taxon>
        <taxon>Fungi</taxon>
        <taxon>Dikarya</taxon>
        <taxon>Ascomycota</taxon>
        <taxon>Pezizomycotina</taxon>
        <taxon>Dothideomycetes</taxon>
        <taxon>Dothideomycetes incertae sedis</taxon>
        <taxon>Trypetheliales</taxon>
        <taxon>Trypetheliaceae</taxon>
        <taxon>Viridothelium</taxon>
    </lineage>
</organism>
<dbReference type="Proteomes" id="UP000800092">
    <property type="component" value="Unassembled WGS sequence"/>
</dbReference>
<dbReference type="AlphaFoldDB" id="A0A6A6GRK7"/>
<accession>A0A6A6GRK7</accession>
<protein>
    <submittedName>
        <fullName evidence="1">Uncharacterized protein</fullName>
    </submittedName>
</protein>
<sequence length="52" mass="5861">IIACVLYFLAFYRLIKEVGFSIFTANNATHVLGNANAAAVMHYKFAQFYNRG</sequence>
<keyword evidence="2" id="KW-1185">Reference proteome</keyword>
<feature type="non-terminal residue" evidence="1">
    <location>
        <position position="1"/>
    </location>
</feature>
<name>A0A6A6GRK7_VIRVR</name>
<proteinExistence type="predicted"/>
<gene>
    <name evidence="1" type="ORF">EV356DRAFT_458219</name>
</gene>
<reference evidence="1" key="1">
    <citation type="journal article" date="2020" name="Stud. Mycol.">
        <title>101 Dothideomycetes genomes: a test case for predicting lifestyles and emergence of pathogens.</title>
        <authorList>
            <person name="Haridas S."/>
            <person name="Albert R."/>
            <person name="Binder M."/>
            <person name="Bloem J."/>
            <person name="Labutti K."/>
            <person name="Salamov A."/>
            <person name="Andreopoulos B."/>
            <person name="Baker S."/>
            <person name="Barry K."/>
            <person name="Bills G."/>
            <person name="Bluhm B."/>
            <person name="Cannon C."/>
            <person name="Castanera R."/>
            <person name="Culley D."/>
            <person name="Daum C."/>
            <person name="Ezra D."/>
            <person name="Gonzalez J."/>
            <person name="Henrissat B."/>
            <person name="Kuo A."/>
            <person name="Liang C."/>
            <person name="Lipzen A."/>
            <person name="Lutzoni F."/>
            <person name="Magnuson J."/>
            <person name="Mondo S."/>
            <person name="Nolan M."/>
            <person name="Ohm R."/>
            <person name="Pangilinan J."/>
            <person name="Park H.-J."/>
            <person name="Ramirez L."/>
            <person name="Alfaro M."/>
            <person name="Sun H."/>
            <person name="Tritt A."/>
            <person name="Yoshinaga Y."/>
            <person name="Zwiers L.-H."/>
            <person name="Turgeon B."/>
            <person name="Goodwin S."/>
            <person name="Spatafora J."/>
            <person name="Crous P."/>
            <person name="Grigoriev I."/>
        </authorList>
    </citation>
    <scope>NUCLEOTIDE SEQUENCE</scope>
    <source>
        <strain evidence="1">Tuck. ex Michener</strain>
    </source>
</reference>
<dbReference type="EMBL" id="ML992139">
    <property type="protein sequence ID" value="KAF2228365.1"/>
    <property type="molecule type" value="Genomic_DNA"/>
</dbReference>